<protein>
    <submittedName>
        <fullName evidence="3">Uncharacterized protein</fullName>
    </submittedName>
</protein>
<proteinExistence type="predicted"/>
<organism evidence="3">
    <name type="scientific">Phenylobacterium glaciei</name>
    <dbReference type="NCBI Taxonomy" id="2803784"/>
    <lineage>
        <taxon>Bacteria</taxon>
        <taxon>Pseudomonadati</taxon>
        <taxon>Pseudomonadota</taxon>
        <taxon>Alphaproteobacteria</taxon>
        <taxon>Caulobacterales</taxon>
        <taxon>Caulobacteraceae</taxon>
        <taxon>Phenylobacterium</taxon>
    </lineage>
</organism>
<sequence length="77" mass="8680">MPIAAVRFTVRRTLEAIRTLPDLVLALVLVAAFGWARWPGSSPWPSPPWEAWASCSPRSTKRSIPASSRPWRRRARA</sequence>
<feature type="region of interest" description="Disordered" evidence="1">
    <location>
        <begin position="54"/>
        <end position="77"/>
    </location>
</feature>
<feature type="transmembrane region" description="Helical" evidence="2">
    <location>
        <begin position="20"/>
        <end position="38"/>
    </location>
</feature>
<accession>A0A974P515</accession>
<keyword evidence="2" id="KW-0472">Membrane</keyword>
<evidence type="ECO:0000256" key="2">
    <source>
        <dbReference type="SAM" id="Phobius"/>
    </source>
</evidence>
<evidence type="ECO:0000256" key="1">
    <source>
        <dbReference type="SAM" id="MobiDB-lite"/>
    </source>
</evidence>
<dbReference type="EMBL" id="CP068570">
    <property type="protein sequence ID" value="QQZ51097.1"/>
    <property type="molecule type" value="Genomic_DNA"/>
</dbReference>
<keyword evidence="2" id="KW-0812">Transmembrane</keyword>
<evidence type="ECO:0000313" key="3">
    <source>
        <dbReference type="EMBL" id="QQZ51097.1"/>
    </source>
</evidence>
<gene>
    <name evidence="3" type="ORF">JKL49_08060</name>
</gene>
<name>A0A974P515_9CAUL</name>
<feature type="compositionally biased region" description="Low complexity" evidence="1">
    <location>
        <begin position="54"/>
        <end position="69"/>
    </location>
</feature>
<reference evidence="3" key="1">
    <citation type="submission" date="2021-01" db="EMBL/GenBank/DDBJ databases">
        <title>Genome sequence of Phenylobacterium sp. 20VBR1 isolated from a valley glaceir, Ny-Alesund, Svalbard.</title>
        <authorList>
            <person name="Thomas F.A."/>
            <person name="Krishnan K.P."/>
            <person name="Sinha R.K."/>
        </authorList>
    </citation>
    <scope>NUCLEOTIDE SEQUENCE</scope>
    <source>
        <strain evidence="3">20VBR1</strain>
    </source>
</reference>
<dbReference type="AlphaFoldDB" id="A0A974P515"/>
<keyword evidence="2" id="KW-1133">Transmembrane helix</keyword>